<evidence type="ECO:0000313" key="2">
    <source>
        <dbReference type="Proteomes" id="UP000308600"/>
    </source>
</evidence>
<evidence type="ECO:0000313" key="1">
    <source>
        <dbReference type="EMBL" id="TFK59956.1"/>
    </source>
</evidence>
<reference evidence="1 2" key="1">
    <citation type="journal article" date="2019" name="Nat. Ecol. Evol.">
        <title>Megaphylogeny resolves global patterns of mushroom evolution.</title>
        <authorList>
            <person name="Varga T."/>
            <person name="Krizsan K."/>
            <person name="Foldi C."/>
            <person name="Dima B."/>
            <person name="Sanchez-Garcia M."/>
            <person name="Sanchez-Ramirez S."/>
            <person name="Szollosi G.J."/>
            <person name="Szarkandi J.G."/>
            <person name="Papp V."/>
            <person name="Albert L."/>
            <person name="Andreopoulos W."/>
            <person name="Angelini C."/>
            <person name="Antonin V."/>
            <person name="Barry K.W."/>
            <person name="Bougher N.L."/>
            <person name="Buchanan P."/>
            <person name="Buyck B."/>
            <person name="Bense V."/>
            <person name="Catcheside P."/>
            <person name="Chovatia M."/>
            <person name="Cooper J."/>
            <person name="Damon W."/>
            <person name="Desjardin D."/>
            <person name="Finy P."/>
            <person name="Geml J."/>
            <person name="Haridas S."/>
            <person name="Hughes K."/>
            <person name="Justo A."/>
            <person name="Karasinski D."/>
            <person name="Kautmanova I."/>
            <person name="Kiss B."/>
            <person name="Kocsube S."/>
            <person name="Kotiranta H."/>
            <person name="LaButti K.M."/>
            <person name="Lechner B.E."/>
            <person name="Liimatainen K."/>
            <person name="Lipzen A."/>
            <person name="Lukacs Z."/>
            <person name="Mihaltcheva S."/>
            <person name="Morgado L.N."/>
            <person name="Niskanen T."/>
            <person name="Noordeloos M.E."/>
            <person name="Ohm R.A."/>
            <person name="Ortiz-Santana B."/>
            <person name="Ovrebo C."/>
            <person name="Racz N."/>
            <person name="Riley R."/>
            <person name="Savchenko A."/>
            <person name="Shiryaev A."/>
            <person name="Soop K."/>
            <person name="Spirin V."/>
            <person name="Szebenyi C."/>
            <person name="Tomsovsky M."/>
            <person name="Tulloss R.E."/>
            <person name="Uehling J."/>
            <person name="Grigoriev I.V."/>
            <person name="Vagvolgyi C."/>
            <person name="Papp T."/>
            <person name="Martin F.M."/>
            <person name="Miettinen O."/>
            <person name="Hibbett D.S."/>
            <person name="Nagy L.G."/>
        </authorList>
    </citation>
    <scope>NUCLEOTIDE SEQUENCE [LARGE SCALE GENOMIC DNA]</scope>
    <source>
        <strain evidence="1 2">NL-1719</strain>
    </source>
</reference>
<gene>
    <name evidence="1" type="ORF">BDN72DRAFT_850952</name>
</gene>
<name>A0ACD3A2T5_9AGAR</name>
<keyword evidence="2" id="KW-1185">Reference proteome</keyword>
<protein>
    <submittedName>
        <fullName evidence="1">Uncharacterized protein</fullName>
    </submittedName>
</protein>
<proteinExistence type="predicted"/>
<dbReference type="Proteomes" id="UP000308600">
    <property type="component" value="Unassembled WGS sequence"/>
</dbReference>
<dbReference type="EMBL" id="ML208858">
    <property type="protein sequence ID" value="TFK59956.1"/>
    <property type="molecule type" value="Genomic_DNA"/>
</dbReference>
<organism evidence="1 2">
    <name type="scientific">Pluteus cervinus</name>
    <dbReference type="NCBI Taxonomy" id="181527"/>
    <lineage>
        <taxon>Eukaryota</taxon>
        <taxon>Fungi</taxon>
        <taxon>Dikarya</taxon>
        <taxon>Basidiomycota</taxon>
        <taxon>Agaricomycotina</taxon>
        <taxon>Agaricomycetes</taxon>
        <taxon>Agaricomycetidae</taxon>
        <taxon>Agaricales</taxon>
        <taxon>Pluteineae</taxon>
        <taxon>Pluteaceae</taxon>
        <taxon>Pluteus</taxon>
    </lineage>
</organism>
<sequence>MDSHTITVNPQETSIKKIDEQIQTLRDYLQKLCVARNALLPINRLPPEILLDIFAFVAKGWTTRGNLLNLTWVSHNWRDLALGSPTLWTDISEQNLTVVEEWLARSGSAPLSIGLFNVRREFVQRATPKLQAIFIQMHRIKTFHYCRADVEAFELSVAGSIWEEPVPLVSLKLEGVFLEGCFLPSVPDVRNLLLLKCRFSWEAGTTIFLRLTSLHIAFPRSTTSVSQFLGLIQQTPSLQRLVAIDVFSSDGDQVSFTPSPTLQFPRLHILKLGFGEAIQPSLEFLKNALSSFTTDQTIISCSFDATQPINHHLLAHLLPSFSQVVSPEQVLTIRTENWSNRMLETGFSTLFIGFGDIEQESCRMNLQIEINRSQHNTLHSILQEGLSLVHVQAIKFSYITSHFLKVFARLPNVRHVQVQAVHLPHINEIIFPVDDETLPPPFASLKILGSTRAESRRIYQHVAEVLVKRQRLGYGLDTMILKKVTYDNWEEDALDGLRDMVDHVVWEDSPEMSEIESVFQGVEPVLSDSSAGLFGDD</sequence>
<accession>A0ACD3A2T5</accession>